<protein>
    <submittedName>
        <fullName evidence="5">Helix-turn-helix domain-containing protein</fullName>
    </submittedName>
</protein>
<dbReference type="PANTHER" id="PTHR36511">
    <property type="entry name" value="MERR FAMILY BACTERIAL REGULATORY PROTEIN"/>
    <property type="match status" value="1"/>
</dbReference>
<dbReference type="PANTHER" id="PTHR36511:SF3">
    <property type="entry name" value="ANTITOXIN HIGA-2"/>
    <property type="match status" value="1"/>
</dbReference>
<dbReference type="Proteomes" id="UP001224433">
    <property type="component" value="Plasmid unnamed1"/>
</dbReference>
<dbReference type="SUPFAM" id="SSF47413">
    <property type="entry name" value="lambda repressor-like DNA-binding domains"/>
    <property type="match status" value="1"/>
</dbReference>
<evidence type="ECO:0000259" key="4">
    <source>
        <dbReference type="PROSITE" id="PS50943"/>
    </source>
</evidence>
<dbReference type="InterPro" id="IPR001387">
    <property type="entry name" value="Cro/C1-type_HTH"/>
</dbReference>
<organism evidence="5 6">
    <name type="scientific">Streptomyces glycanivorans</name>
    <dbReference type="NCBI Taxonomy" id="3033808"/>
    <lineage>
        <taxon>Bacteria</taxon>
        <taxon>Bacillati</taxon>
        <taxon>Actinomycetota</taxon>
        <taxon>Actinomycetes</taxon>
        <taxon>Kitasatosporales</taxon>
        <taxon>Streptomycetaceae</taxon>
        <taxon>Streptomyces</taxon>
    </lineage>
</organism>
<evidence type="ECO:0000313" key="5">
    <source>
        <dbReference type="EMBL" id="WLQ69199.1"/>
    </source>
</evidence>
<dbReference type="CDD" id="cd00093">
    <property type="entry name" value="HTH_XRE"/>
    <property type="match status" value="1"/>
</dbReference>
<dbReference type="RefSeq" id="WP_306105275.1">
    <property type="nucleotide sequence ID" value="NZ_CP120984.1"/>
</dbReference>
<dbReference type="PROSITE" id="PS50943">
    <property type="entry name" value="HTH_CROC1"/>
    <property type="match status" value="1"/>
</dbReference>
<keyword evidence="1" id="KW-0805">Transcription regulation</keyword>
<dbReference type="Gene3D" id="1.10.260.40">
    <property type="entry name" value="lambda repressor-like DNA-binding domains"/>
    <property type="match status" value="1"/>
</dbReference>
<evidence type="ECO:0000256" key="3">
    <source>
        <dbReference type="ARBA" id="ARBA00023163"/>
    </source>
</evidence>
<dbReference type="InterPro" id="IPR010982">
    <property type="entry name" value="Lambda_DNA-bd_dom_sf"/>
</dbReference>
<proteinExistence type="predicted"/>
<accession>A0ABY9JQ81</accession>
<dbReference type="Pfam" id="PF13560">
    <property type="entry name" value="HTH_31"/>
    <property type="match status" value="1"/>
</dbReference>
<geneLocation type="plasmid" evidence="5 6">
    <name>unnamed1</name>
</geneLocation>
<keyword evidence="3" id="KW-0804">Transcription</keyword>
<evidence type="ECO:0000256" key="2">
    <source>
        <dbReference type="ARBA" id="ARBA00023125"/>
    </source>
</evidence>
<dbReference type="InterPro" id="IPR052359">
    <property type="entry name" value="HTH-type_reg/antitoxin"/>
</dbReference>
<feature type="domain" description="HTH cro/C1-type" evidence="4">
    <location>
        <begin position="21"/>
        <end position="54"/>
    </location>
</feature>
<keyword evidence="6" id="KW-1185">Reference proteome</keyword>
<keyword evidence="2" id="KW-0238">DNA-binding</keyword>
<sequence length="83" mass="9128">MDAIEALLSRPNLPPPAARAALRRADGLTQAEVAEALEVSRVAFHRWETGQAEPRARSRAAYLRLLQGLAKKHPEISMENKSA</sequence>
<gene>
    <name evidence="5" type="ORF">P8A20_37285</name>
</gene>
<evidence type="ECO:0000313" key="6">
    <source>
        <dbReference type="Proteomes" id="UP001224433"/>
    </source>
</evidence>
<dbReference type="EMBL" id="CP120984">
    <property type="protein sequence ID" value="WLQ69199.1"/>
    <property type="molecule type" value="Genomic_DNA"/>
</dbReference>
<reference evidence="5 6" key="1">
    <citation type="submission" date="2023-03" db="EMBL/GenBank/DDBJ databases">
        <title>Isolation and description of six Streptomyces strains from soil environments, able to metabolize different microbial glucans.</title>
        <authorList>
            <person name="Widen T."/>
            <person name="Larsbrink J."/>
        </authorList>
    </citation>
    <scope>NUCLEOTIDE SEQUENCE [LARGE SCALE GENOMIC DNA]</scope>
    <source>
        <strain evidence="5 6">Alt3</strain>
        <plasmid evidence="5 6">unnamed1</plasmid>
    </source>
</reference>
<keyword evidence="5" id="KW-0614">Plasmid</keyword>
<evidence type="ECO:0000256" key="1">
    <source>
        <dbReference type="ARBA" id="ARBA00023015"/>
    </source>
</evidence>
<name>A0ABY9JQ81_9ACTN</name>